<reference evidence="1 2" key="1">
    <citation type="submission" date="2024-07" db="EMBL/GenBank/DDBJ databases">
        <authorList>
            <person name="Li M."/>
        </authorList>
    </citation>
    <scope>NUCLEOTIDE SEQUENCE [LARGE SCALE GENOMIC DNA]</scope>
    <source>
        <strain evidence="1 2">25A3E</strain>
    </source>
</reference>
<dbReference type="EMBL" id="JBFTEG010000006">
    <property type="protein sequence ID" value="MEX6502277.1"/>
    <property type="molecule type" value="Genomic_DNA"/>
</dbReference>
<evidence type="ECO:0000313" key="2">
    <source>
        <dbReference type="Proteomes" id="UP001560296"/>
    </source>
</evidence>
<comment type="caution">
    <text evidence="1">The sequence shown here is derived from an EMBL/GenBank/DDBJ whole genome shotgun (WGS) entry which is preliminary data.</text>
</comment>
<sequence length="107" mass="12152">MIRRHPFACLLVLLGLLLATLAWTNRVHLQAFSRILAAYSAKEYCSCRYVMGHPAGYCAAYVEQYLPLSELVDDEQRRRVSARGLGNTQVAQWQGQRQGCRLRVEAP</sequence>
<gene>
    <name evidence="1" type="ORF">AB5S05_09410</name>
</gene>
<proteinExistence type="predicted"/>
<dbReference type="RefSeq" id="WP_369287251.1">
    <property type="nucleotide sequence ID" value="NZ_JBFTEG010000006.1"/>
</dbReference>
<evidence type="ECO:0000313" key="1">
    <source>
        <dbReference type="EMBL" id="MEX6502277.1"/>
    </source>
</evidence>
<organism evidence="1 2">
    <name type="scientific">Pseudomonas zhanjiangensis</name>
    <dbReference type="NCBI Taxonomy" id="3239015"/>
    <lineage>
        <taxon>Bacteria</taxon>
        <taxon>Pseudomonadati</taxon>
        <taxon>Pseudomonadota</taxon>
        <taxon>Gammaproteobacteria</taxon>
        <taxon>Pseudomonadales</taxon>
        <taxon>Pseudomonadaceae</taxon>
        <taxon>Pseudomonas</taxon>
    </lineage>
</organism>
<accession>A0ABV3YSH7</accession>
<dbReference type="Proteomes" id="UP001560296">
    <property type="component" value="Unassembled WGS sequence"/>
</dbReference>
<keyword evidence="2" id="KW-1185">Reference proteome</keyword>
<protein>
    <submittedName>
        <fullName evidence="1">Amidase</fullName>
    </submittedName>
</protein>
<name>A0ABV3YSH7_9PSED</name>